<keyword evidence="6" id="KW-1185">Reference proteome</keyword>
<evidence type="ECO:0000256" key="3">
    <source>
        <dbReference type="SAM" id="MobiDB-lite"/>
    </source>
</evidence>
<dbReference type="GO" id="GO:0005524">
    <property type="term" value="F:ATP binding"/>
    <property type="evidence" value="ECO:0007669"/>
    <property type="project" value="UniProtKB-KW"/>
</dbReference>
<comment type="caution">
    <text evidence="5">The sequence shown here is derived from an EMBL/GenBank/DDBJ whole genome shotgun (WGS) entry which is preliminary data.</text>
</comment>
<dbReference type="SUPFAM" id="SSF52540">
    <property type="entry name" value="P-loop containing nucleoside triphosphate hydrolases"/>
    <property type="match status" value="1"/>
</dbReference>
<keyword evidence="2 5" id="KW-0067">ATP-binding</keyword>
<name>A0ABP7D383_9SPHN</name>
<feature type="compositionally biased region" description="Pro residues" evidence="3">
    <location>
        <begin position="250"/>
        <end position="265"/>
    </location>
</feature>
<dbReference type="Proteomes" id="UP001500523">
    <property type="component" value="Unassembled WGS sequence"/>
</dbReference>
<dbReference type="InterPro" id="IPR003439">
    <property type="entry name" value="ABC_transporter-like_ATP-bd"/>
</dbReference>
<dbReference type="InterPro" id="IPR015854">
    <property type="entry name" value="ABC_transpr_LolD-like"/>
</dbReference>
<dbReference type="PANTHER" id="PTHR24220:SF470">
    <property type="entry name" value="CELL DIVISION ATP-BINDING PROTEIN FTSE"/>
    <property type="match status" value="1"/>
</dbReference>
<protein>
    <submittedName>
        <fullName evidence="5">Cell division ATP-binding protein FtsE</fullName>
    </submittedName>
</protein>
<dbReference type="Gene3D" id="3.40.50.300">
    <property type="entry name" value="P-loop containing nucleotide triphosphate hydrolases"/>
    <property type="match status" value="1"/>
</dbReference>
<feature type="domain" description="ABC transporter" evidence="4">
    <location>
        <begin position="31"/>
        <end position="265"/>
    </location>
</feature>
<dbReference type="GO" id="GO:0051301">
    <property type="term" value="P:cell division"/>
    <property type="evidence" value="ECO:0007669"/>
    <property type="project" value="UniProtKB-KW"/>
</dbReference>
<proteinExistence type="predicted"/>
<reference evidence="6" key="1">
    <citation type="journal article" date="2019" name="Int. J. Syst. Evol. Microbiol.">
        <title>The Global Catalogue of Microorganisms (GCM) 10K type strain sequencing project: providing services to taxonomists for standard genome sequencing and annotation.</title>
        <authorList>
            <consortium name="The Broad Institute Genomics Platform"/>
            <consortium name="The Broad Institute Genome Sequencing Center for Infectious Disease"/>
            <person name="Wu L."/>
            <person name="Ma J."/>
        </authorList>
    </citation>
    <scope>NUCLEOTIDE SEQUENCE [LARGE SCALE GENOMIC DNA]</scope>
    <source>
        <strain evidence="6">JCM 17498</strain>
    </source>
</reference>
<evidence type="ECO:0000256" key="2">
    <source>
        <dbReference type="ARBA" id="ARBA00022840"/>
    </source>
</evidence>
<sequence length="265" mass="27758">MTTIVQFENVGLRHATGTEPAPGARPVPAMVAPDDPGSAADTAPEVLADITVSLHAGVFYLLTGPGGAGKTSFLDLLGLVRRPTRGTLHLFGEEVTALPRDRLPALRRRIGMVHRDGRLLPHLSVAENVALPLRVAGLHPDGIDRAVAGMLARIDMADHAHASPAALSAGARQQVAIARAFVARPALVVADEPAGMVDPAAADRLLVLLGTLGDDATTVVMATHDSRLFTRLPRARMLRLDRGRLHDPAARPPAAIPDPAPPVPA</sequence>
<keyword evidence="1" id="KW-0547">Nucleotide-binding</keyword>
<feature type="region of interest" description="Disordered" evidence="3">
    <location>
        <begin position="243"/>
        <end position="265"/>
    </location>
</feature>
<evidence type="ECO:0000313" key="5">
    <source>
        <dbReference type="EMBL" id="GAA3697695.1"/>
    </source>
</evidence>
<gene>
    <name evidence="5" type="primary">ftsE</name>
    <name evidence="5" type="ORF">GCM10022268_05280</name>
</gene>
<keyword evidence="5" id="KW-0132">Cell division</keyword>
<organism evidence="5 6">
    <name type="scientific">Sphingomonas cynarae</name>
    <dbReference type="NCBI Taxonomy" id="930197"/>
    <lineage>
        <taxon>Bacteria</taxon>
        <taxon>Pseudomonadati</taxon>
        <taxon>Pseudomonadota</taxon>
        <taxon>Alphaproteobacteria</taxon>
        <taxon>Sphingomonadales</taxon>
        <taxon>Sphingomonadaceae</taxon>
        <taxon>Sphingomonas</taxon>
    </lineage>
</organism>
<dbReference type="SMART" id="SM00382">
    <property type="entry name" value="AAA"/>
    <property type="match status" value="1"/>
</dbReference>
<dbReference type="Pfam" id="PF00005">
    <property type="entry name" value="ABC_tran"/>
    <property type="match status" value="1"/>
</dbReference>
<evidence type="ECO:0000313" key="6">
    <source>
        <dbReference type="Proteomes" id="UP001500523"/>
    </source>
</evidence>
<dbReference type="PANTHER" id="PTHR24220">
    <property type="entry name" value="IMPORT ATP-BINDING PROTEIN"/>
    <property type="match status" value="1"/>
</dbReference>
<dbReference type="EMBL" id="BAABBF010000001">
    <property type="protein sequence ID" value="GAA3697695.1"/>
    <property type="molecule type" value="Genomic_DNA"/>
</dbReference>
<dbReference type="InterPro" id="IPR027417">
    <property type="entry name" value="P-loop_NTPase"/>
</dbReference>
<keyword evidence="5" id="KW-0131">Cell cycle</keyword>
<dbReference type="PROSITE" id="PS50893">
    <property type="entry name" value="ABC_TRANSPORTER_2"/>
    <property type="match status" value="1"/>
</dbReference>
<dbReference type="RefSeq" id="WP_344691808.1">
    <property type="nucleotide sequence ID" value="NZ_BAABBF010000001.1"/>
</dbReference>
<accession>A0ABP7D383</accession>
<dbReference type="InterPro" id="IPR003593">
    <property type="entry name" value="AAA+_ATPase"/>
</dbReference>
<evidence type="ECO:0000259" key="4">
    <source>
        <dbReference type="PROSITE" id="PS50893"/>
    </source>
</evidence>
<evidence type="ECO:0000256" key="1">
    <source>
        <dbReference type="ARBA" id="ARBA00022741"/>
    </source>
</evidence>